<feature type="signal peptide" evidence="1">
    <location>
        <begin position="1"/>
        <end position="24"/>
    </location>
</feature>
<organism evidence="2 3">
    <name type="scientific">Pseudidiomarina maritima</name>
    <dbReference type="NCBI Taxonomy" id="519453"/>
    <lineage>
        <taxon>Bacteria</taxon>
        <taxon>Pseudomonadati</taxon>
        <taxon>Pseudomonadota</taxon>
        <taxon>Gammaproteobacteria</taxon>
        <taxon>Alteromonadales</taxon>
        <taxon>Idiomarinaceae</taxon>
        <taxon>Pseudidiomarina</taxon>
    </lineage>
</organism>
<sequence length="99" mass="11287">MKLRLMIIAVITGTILSGAFLAPAWQTTASNYTQQCEQLLDVSEQHSSLEACVAPAKQVSWHAWFTGQSRSTQFHFLDLFELLFNSKDKSKRHYENPLQ</sequence>
<dbReference type="Proteomes" id="UP000246964">
    <property type="component" value="Unassembled WGS sequence"/>
</dbReference>
<dbReference type="OrthoDB" id="5772064at2"/>
<accession>A0A317QCC7</accession>
<protein>
    <submittedName>
        <fullName evidence="2">Uncharacterized protein</fullName>
    </submittedName>
</protein>
<keyword evidence="1" id="KW-0732">Signal</keyword>
<comment type="caution">
    <text evidence="2">The sequence shown here is derived from an EMBL/GenBank/DDBJ whole genome shotgun (WGS) entry which is preliminary data.</text>
</comment>
<dbReference type="RefSeq" id="WP_110075477.1">
    <property type="nucleotide sequence ID" value="NZ_QGTT01000004.1"/>
</dbReference>
<gene>
    <name evidence="2" type="ORF">DET45_10432</name>
</gene>
<keyword evidence="3" id="KW-1185">Reference proteome</keyword>
<feature type="chain" id="PRO_5016248145" evidence="1">
    <location>
        <begin position="25"/>
        <end position="99"/>
    </location>
</feature>
<evidence type="ECO:0000313" key="3">
    <source>
        <dbReference type="Proteomes" id="UP000246964"/>
    </source>
</evidence>
<dbReference type="AlphaFoldDB" id="A0A317QCC7"/>
<reference evidence="2 3" key="1">
    <citation type="submission" date="2018-05" db="EMBL/GenBank/DDBJ databases">
        <title>Freshwater and sediment microbial communities from various areas in North America, analyzing microbe dynamics in response to fracking.</title>
        <authorList>
            <person name="Lamendella R."/>
        </authorList>
    </citation>
    <scope>NUCLEOTIDE SEQUENCE [LARGE SCALE GENOMIC DNA]</scope>
    <source>
        <strain evidence="2 3">125B1</strain>
    </source>
</reference>
<evidence type="ECO:0000313" key="2">
    <source>
        <dbReference type="EMBL" id="PWW14094.1"/>
    </source>
</evidence>
<evidence type="ECO:0000256" key="1">
    <source>
        <dbReference type="SAM" id="SignalP"/>
    </source>
</evidence>
<proteinExistence type="predicted"/>
<dbReference type="EMBL" id="QGTT01000004">
    <property type="protein sequence ID" value="PWW14094.1"/>
    <property type="molecule type" value="Genomic_DNA"/>
</dbReference>
<name>A0A317QCC7_9GAMM</name>